<dbReference type="RefSeq" id="WP_142932331.1">
    <property type="nucleotide sequence ID" value="NZ_ML660166.1"/>
</dbReference>
<dbReference type="HAMAP" id="MF_00697">
    <property type="entry name" value="UPF0276"/>
    <property type="match status" value="1"/>
</dbReference>
<dbReference type="Pfam" id="PF05114">
    <property type="entry name" value="MbnB_TglH_ChrH"/>
    <property type="match status" value="1"/>
</dbReference>
<evidence type="ECO:0000313" key="3">
    <source>
        <dbReference type="Proteomes" id="UP000315439"/>
    </source>
</evidence>
<comment type="similarity">
    <text evidence="1">Belongs to the UPF0276 family.</text>
</comment>
<dbReference type="PANTHER" id="PTHR42194:SF1">
    <property type="entry name" value="UPF0276 PROTEIN HI_1600"/>
    <property type="match status" value="1"/>
</dbReference>
<proteinExistence type="inferred from homology"/>
<dbReference type="SUPFAM" id="SSF51658">
    <property type="entry name" value="Xylose isomerase-like"/>
    <property type="match status" value="1"/>
</dbReference>
<accession>A0A545UAA4</accession>
<comment type="caution">
    <text evidence="2">The sequence shown here is derived from an EMBL/GenBank/DDBJ whole genome shotgun (WGS) entry which is preliminary data.</text>
</comment>
<dbReference type="InterPro" id="IPR036237">
    <property type="entry name" value="Xyl_isomerase-like_sf"/>
</dbReference>
<dbReference type="PANTHER" id="PTHR42194">
    <property type="entry name" value="UPF0276 PROTEIN HI_1600"/>
    <property type="match status" value="1"/>
</dbReference>
<name>A0A545UAA4_9GAMM</name>
<keyword evidence="3" id="KW-1185">Reference proteome</keyword>
<protein>
    <recommendedName>
        <fullName evidence="1">UPF0276 protein FLL46_15935</fullName>
    </recommendedName>
</protein>
<evidence type="ECO:0000313" key="2">
    <source>
        <dbReference type="EMBL" id="TQV86408.1"/>
    </source>
</evidence>
<dbReference type="InterPro" id="IPR007801">
    <property type="entry name" value="MbnB/TglH/ChrH"/>
</dbReference>
<evidence type="ECO:0000256" key="1">
    <source>
        <dbReference type="HAMAP-Rule" id="MF_00697"/>
    </source>
</evidence>
<dbReference type="Gene3D" id="3.20.20.150">
    <property type="entry name" value="Divalent-metal-dependent TIM barrel enzymes"/>
    <property type="match status" value="1"/>
</dbReference>
<dbReference type="OrthoDB" id="9763101at2"/>
<reference evidence="2 3" key="1">
    <citation type="submission" date="2019-07" db="EMBL/GenBank/DDBJ databases">
        <title>Draft genome for Aliikangiella sp. M105.</title>
        <authorList>
            <person name="Wang G."/>
        </authorList>
    </citation>
    <scope>NUCLEOTIDE SEQUENCE [LARGE SCALE GENOMIC DNA]</scope>
    <source>
        <strain evidence="2 3">M105</strain>
    </source>
</reference>
<organism evidence="2 3">
    <name type="scientific">Aliikangiella coralliicola</name>
    <dbReference type="NCBI Taxonomy" id="2592383"/>
    <lineage>
        <taxon>Bacteria</taxon>
        <taxon>Pseudomonadati</taxon>
        <taxon>Pseudomonadota</taxon>
        <taxon>Gammaproteobacteria</taxon>
        <taxon>Oceanospirillales</taxon>
        <taxon>Pleioneaceae</taxon>
        <taxon>Aliikangiella</taxon>
    </lineage>
</organism>
<dbReference type="AlphaFoldDB" id="A0A545UAA4"/>
<dbReference type="EMBL" id="VIKS01000010">
    <property type="protein sequence ID" value="TQV86408.1"/>
    <property type="molecule type" value="Genomic_DNA"/>
</dbReference>
<dbReference type="NCBIfam" id="NF003818">
    <property type="entry name" value="PRK05409.1"/>
    <property type="match status" value="1"/>
</dbReference>
<gene>
    <name evidence="2" type="ORF">FLL46_15935</name>
</gene>
<sequence>MDINNGRPYLGFGLGLRTEHYHHVLEQKPDIDWFEIISENYMVAGGKPKYFLHAIREHYPMVMHGVSLSIGSSDPLDINYLKSLRSLIAEVQPEWVSDHLCWTSAHGINTHDLMPLPYTEEAINHVVERVQQAQEFLGRPILLENVSSYVTYKHSVISEWEFFNEIVARSGCLMLLDINNIYVSSRNHNFDPLRYIDSVDKEKVFQFHLAGHSDYGDYVIDTHDHPVVESVWSLYRYAIEHLGAVSTMIERDDQIPPFEELEAELNYARGIASEFLPQTNAQFQSSCSNKVSRASSCQS</sequence>
<dbReference type="Proteomes" id="UP000315439">
    <property type="component" value="Unassembled WGS sequence"/>
</dbReference>